<dbReference type="Proteomes" id="UP000637423">
    <property type="component" value="Unassembled WGS sequence"/>
</dbReference>
<dbReference type="AlphaFoldDB" id="A0A916UID3"/>
<dbReference type="SUPFAM" id="SSF53850">
    <property type="entry name" value="Periplasmic binding protein-like II"/>
    <property type="match status" value="1"/>
</dbReference>
<comment type="caution">
    <text evidence="2">The sequence shown here is derived from an EMBL/GenBank/DDBJ whole genome shotgun (WGS) entry which is preliminary data.</text>
</comment>
<sequence>MHPIVNFLKTIFIWVPLLAATAVLPANCASAAELPVLQFVTLVDPVERPGLFQLFEKTNNEICRRLQYSCTLKYYPAARAAAMVESGEADGENYRVFNFAADGKNPRHIRVDTPLYVATFVAWGKPGTARVSSWDEVAMQGQPVMYLFGSKIVVNNLGARMSSNLTPTHSVESGLNMLVADRASYFITSDSRGVEQKISRLRLDSQITKMGIVESLDTYLYMNDKHRALAVKFKRTIEEMKKDGSLDTLMFEAGEIKAKPR</sequence>
<keyword evidence="3" id="KW-1185">Reference proteome</keyword>
<keyword evidence="1" id="KW-0732">Signal</keyword>
<feature type="signal peptide" evidence="1">
    <location>
        <begin position="1"/>
        <end position="31"/>
    </location>
</feature>
<proteinExistence type="predicted"/>
<evidence type="ECO:0000256" key="1">
    <source>
        <dbReference type="SAM" id="SignalP"/>
    </source>
</evidence>
<dbReference type="EMBL" id="BMED01000002">
    <property type="protein sequence ID" value="GGC73634.1"/>
    <property type="molecule type" value="Genomic_DNA"/>
</dbReference>
<gene>
    <name evidence="2" type="ORF">GCM10011396_21040</name>
</gene>
<reference evidence="2" key="2">
    <citation type="submission" date="2020-09" db="EMBL/GenBank/DDBJ databases">
        <authorList>
            <person name="Sun Q."/>
            <person name="Zhou Y."/>
        </authorList>
    </citation>
    <scope>NUCLEOTIDE SEQUENCE</scope>
    <source>
        <strain evidence="2">CGMCC 1.10998</strain>
    </source>
</reference>
<dbReference type="Gene3D" id="3.40.190.10">
    <property type="entry name" value="Periplasmic binding protein-like II"/>
    <property type="match status" value="2"/>
</dbReference>
<dbReference type="RefSeq" id="WP_188566011.1">
    <property type="nucleotide sequence ID" value="NZ_BMED01000002.1"/>
</dbReference>
<evidence type="ECO:0008006" key="4">
    <source>
        <dbReference type="Google" id="ProtNLM"/>
    </source>
</evidence>
<organism evidence="2 3">
    <name type="scientific">Undibacterium terreum</name>
    <dbReference type="NCBI Taxonomy" id="1224302"/>
    <lineage>
        <taxon>Bacteria</taxon>
        <taxon>Pseudomonadati</taxon>
        <taxon>Pseudomonadota</taxon>
        <taxon>Betaproteobacteria</taxon>
        <taxon>Burkholderiales</taxon>
        <taxon>Oxalobacteraceae</taxon>
        <taxon>Undibacterium</taxon>
    </lineage>
</organism>
<name>A0A916UID3_9BURK</name>
<evidence type="ECO:0000313" key="3">
    <source>
        <dbReference type="Proteomes" id="UP000637423"/>
    </source>
</evidence>
<evidence type="ECO:0000313" key="2">
    <source>
        <dbReference type="EMBL" id="GGC73634.1"/>
    </source>
</evidence>
<reference evidence="2" key="1">
    <citation type="journal article" date="2014" name="Int. J. Syst. Evol. Microbiol.">
        <title>Complete genome sequence of Corynebacterium casei LMG S-19264T (=DSM 44701T), isolated from a smear-ripened cheese.</title>
        <authorList>
            <consortium name="US DOE Joint Genome Institute (JGI-PGF)"/>
            <person name="Walter F."/>
            <person name="Albersmeier A."/>
            <person name="Kalinowski J."/>
            <person name="Ruckert C."/>
        </authorList>
    </citation>
    <scope>NUCLEOTIDE SEQUENCE</scope>
    <source>
        <strain evidence="2">CGMCC 1.10998</strain>
    </source>
</reference>
<accession>A0A916UID3</accession>
<feature type="chain" id="PRO_5036826210" description="Bacterial extracellular solute-binding proteins, family 3" evidence="1">
    <location>
        <begin position="32"/>
        <end position="261"/>
    </location>
</feature>
<protein>
    <recommendedName>
        <fullName evidence="4">Bacterial extracellular solute-binding proteins, family 3</fullName>
    </recommendedName>
</protein>